<keyword evidence="1" id="KW-1133">Transmembrane helix</keyword>
<protein>
    <recommendedName>
        <fullName evidence="4">Glycine zipper domain-containing protein</fullName>
    </recommendedName>
</protein>
<evidence type="ECO:0008006" key="4">
    <source>
        <dbReference type="Google" id="ProtNLM"/>
    </source>
</evidence>
<keyword evidence="1" id="KW-0812">Transmembrane</keyword>
<evidence type="ECO:0000256" key="1">
    <source>
        <dbReference type="SAM" id="Phobius"/>
    </source>
</evidence>
<dbReference type="EMBL" id="POQS01000007">
    <property type="protein sequence ID" value="PND31385.1"/>
    <property type="molecule type" value="Genomic_DNA"/>
</dbReference>
<reference evidence="2 3" key="1">
    <citation type="submission" date="2018-01" db="EMBL/GenBank/DDBJ databases">
        <title>The draft genome of an aniline degradation strain ANB-1.</title>
        <authorList>
            <person name="Zhang L."/>
            <person name="Jiang J."/>
        </authorList>
    </citation>
    <scope>NUCLEOTIDE SEQUENCE [LARGE SCALE GENOMIC DNA]</scope>
    <source>
        <strain evidence="2 3">ANB-1</strain>
    </source>
</reference>
<keyword evidence="1" id="KW-0472">Membrane</keyword>
<dbReference type="RefSeq" id="WP_102775348.1">
    <property type="nucleotide sequence ID" value="NZ_POQS01000007.1"/>
</dbReference>
<evidence type="ECO:0000313" key="3">
    <source>
        <dbReference type="Proteomes" id="UP000235994"/>
    </source>
</evidence>
<gene>
    <name evidence="2" type="ORF">C1I89_26460</name>
</gene>
<accession>A0A2N8KD68</accession>
<evidence type="ECO:0000313" key="2">
    <source>
        <dbReference type="EMBL" id="PND31385.1"/>
    </source>
</evidence>
<sequence>MSLIVAARFEGFEAAQAAAARLSANGFPDWDVNIFYVNPAGEHGRYPLGGDRRSDPDAGRADMGAFLGAGGMGAGFAVFGGFVMSELSDSTPLILAAAGVGAYLGSLFGALWVTGHGSTQHGYFNPDAHAEIRQAGVMVAVRARPQRELLACRVLRDAGGADVEHANGRWRNNHWEDFDPLRPPQREVGFG</sequence>
<keyword evidence="3" id="KW-1185">Reference proteome</keyword>
<name>A0A2N8KD68_9BURK</name>
<dbReference type="AlphaFoldDB" id="A0A2N8KD68"/>
<feature type="transmembrane region" description="Helical" evidence="1">
    <location>
        <begin position="63"/>
        <end position="84"/>
    </location>
</feature>
<dbReference type="Proteomes" id="UP000235994">
    <property type="component" value="Unassembled WGS sequence"/>
</dbReference>
<proteinExistence type="predicted"/>
<organism evidence="2 3">
    <name type="scientific">Achromobacter pulmonis</name>
    <dbReference type="NCBI Taxonomy" id="1389932"/>
    <lineage>
        <taxon>Bacteria</taxon>
        <taxon>Pseudomonadati</taxon>
        <taxon>Pseudomonadota</taxon>
        <taxon>Betaproteobacteria</taxon>
        <taxon>Burkholderiales</taxon>
        <taxon>Alcaligenaceae</taxon>
        <taxon>Achromobacter</taxon>
    </lineage>
</organism>
<feature type="transmembrane region" description="Helical" evidence="1">
    <location>
        <begin position="90"/>
        <end position="113"/>
    </location>
</feature>
<comment type="caution">
    <text evidence="2">The sequence shown here is derived from an EMBL/GenBank/DDBJ whole genome shotgun (WGS) entry which is preliminary data.</text>
</comment>